<name>A0A174DEL8_9FIRM</name>
<protein>
    <recommendedName>
        <fullName evidence="2">Beta-lactamase class A catalytic domain-containing protein</fullName>
    </recommendedName>
</protein>
<evidence type="ECO:0000313" key="4">
    <source>
        <dbReference type="Proteomes" id="UP000095447"/>
    </source>
</evidence>
<evidence type="ECO:0000256" key="1">
    <source>
        <dbReference type="SAM" id="SignalP"/>
    </source>
</evidence>
<dbReference type="AlphaFoldDB" id="A0A174DEL8"/>
<dbReference type="Pfam" id="PF13354">
    <property type="entry name" value="Beta-lactamase2"/>
    <property type="match status" value="1"/>
</dbReference>
<dbReference type="GO" id="GO:0030655">
    <property type="term" value="P:beta-lactam antibiotic catabolic process"/>
    <property type="evidence" value="ECO:0007669"/>
    <property type="project" value="InterPro"/>
</dbReference>
<dbReference type="RefSeq" id="WP_055053747.1">
    <property type="nucleotide sequence ID" value="NZ_CYZA01000013.1"/>
</dbReference>
<dbReference type="Gene3D" id="3.40.710.10">
    <property type="entry name" value="DD-peptidase/beta-lactamase superfamily"/>
    <property type="match status" value="1"/>
</dbReference>
<dbReference type="GO" id="GO:0046677">
    <property type="term" value="P:response to antibiotic"/>
    <property type="evidence" value="ECO:0007669"/>
    <property type="project" value="InterPro"/>
</dbReference>
<reference evidence="3 4" key="1">
    <citation type="submission" date="2015-09" db="EMBL/GenBank/DDBJ databases">
        <authorList>
            <consortium name="Pathogen Informatics"/>
        </authorList>
    </citation>
    <scope>NUCLEOTIDE SEQUENCE [LARGE SCALE GENOMIC DNA]</scope>
    <source>
        <strain evidence="3 4">2789STDY5608838</strain>
    </source>
</reference>
<dbReference type="PANTHER" id="PTHR35333:SF3">
    <property type="entry name" value="BETA-LACTAMASE-TYPE TRANSPEPTIDASE FOLD CONTAINING PROTEIN"/>
    <property type="match status" value="1"/>
</dbReference>
<feature type="domain" description="Beta-lactamase class A catalytic" evidence="2">
    <location>
        <begin position="263"/>
        <end position="471"/>
    </location>
</feature>
<evidence type="ECO:0000313" key="3">
    <source>
        <dbReference type="EMBL" id="CUO22445.1"/>
    </source>
</evidence>
<evidence type="ECO:0000259" key="2">
    <source>
        <dbReference type="Pfam" id="PF13354"/>
    </source>
</evidence>
<dbReference type="InterPro" id="IPR045155">
    <property type="entry name" value="Beta-lactam_cat"/>
</dbReference>
<dbReference type="PANTHER" id="PTHR35333">
    <property type="entry name" value="BETA-LACTAMASE"/>
    <property type="match status" value="1"/>
</dbReference>
<gene>
    <name evidence="3" type="ORF">ERS852395_02393</name>
</gene>
<proteinExistence type="predicted"/>
<dbReference type="GO" id="GO:0008800">
    <property type="term" value="F:beta-lactamase activity"/>
    <property type="evidence" value="ECO:0007669"/>
    <property type="project" value="InterPro"/>
</dbReference>
<accession>A0A174DEL8</accession>
<dbReference type="SUPFAM" id="SSF56601">
    <property type="entry name" value="beta-lactamase/transpeptidase-like"/>
    <property type="match status" value="1"/>
</dbReference>
<organism evidence="3 4">
    <name type="scientific">Blautia obeum</name>
    <dbReference type="NCBI Taxonomy" id="40520"/>
    <lineage>
        <taxon>Bacteria</taxon>
        <taxon>Bacillati</taxon>
        <taxon>Bacillota</taxon>
        <taxon>Clostridia</taxon>
        <taxon>Lachnospirales</taxon>
        <taxon>Lachnospiraceae</taxon>
        <taxon>Blautia</taxon>
    </lineage>
</organism>
<feature type="signal peptide" evidence="1">
    <location>
        <begin position="1"/>
        <end position="37"/>
    </location>
</feature>
<dbReference type="EMBL" id="CYZA01000013">
    <property type="protein sequence ID" value="CUO22445.1"/>
    <property type="molecule type" value="Genomic_DNA"/>
</dbReference>
<feature type="chain" id="PRO_5008019968" description="Beta-lactamase class A catalytic domain-containing protein" evidence="1">
    <location>
        <begin position="38"/>
        <end position="497"/>
    </location>
</feature>
<keyword evidence="1" id="KW-0732">Signal</keyword>
<dbReference type="InterPro" id="IPR000871">
    <property type="entry name" value="Beta-lactam_class-A"/>
</dbReference>
<dbReference type="InterPro" id="IPR012338">
    <property type="entry name" value="Beta-lactam/transpept-like"/>
</dbReference>
<dbReference type="Proteomes" id="UP000095447">
    <property type="component" value="Unassembled WGS sequence"/>
</dbReference>
<sequence>MRKNRQTAKYYIKSYIIAGSLAGAISMALALAVPVMAAQQSLASVTGQAQIQPMGDGSGKYMMKSDGFYCLDVNGAGSTQAEIHYFQNYEIDGTVFDGYYYHDTDGKFKACSPHIEHLKGVAVFGDKTDEEADTQNAQEAEKFDGYYFVNNLGRLSAATQVRYIDNLAIDGITLNGYYYFDENGRLVTEPGIHSLEMDCYEMNFDGSYYFGGTNGALLQESTVTDDGFIVDDTGKIVNMDNLGMDNLKPQLEKMLSGYQGTWSVYVKDLNEEKEILINDTPLYSASLIKAFVMAKTYEDMEQVKADEAKKLNTADTKTVDVKLNDLLWNMITVSDNESCNELVKLQTDSLDFKKGAEDINKYLEKEGYTETSVQHTLHPAASAQESLGGRNMTSVKDCGTLLEKIYKGECVSKDASEEMLNLLSNQENTWKIPQGLPDGIKSANKTGETDQDQHDIAIVYGEKTTYILCIMSEGCPEETAVTNIQKISKIVYNYLNL</sequence>